<name>A0A8R1EGC1_CAEJA</name>
<protein>
    <submittedName>
        <fullName evidence="1">Uncharacterized protein</fullName>
    </submittedName>
</protein>
<keyword evidence="2" id="KW-1185">Reference proteome</keyword>
<evidence type="ECO:0000313" key="1">
    <source>
        <dbReference type="EnsemblMetazoa" id="CJA34362.1"/>
    </source>
</evidence>
<dbReference type="Proteomes" id="UP000005237">
    <property type="component" value="Unassembled WGS sequence"/>
</dbReference>
<dbReference type="AlphaFoldDB" id="A0A8R1EGC1"/>
<dbReference type="EnsemblMetazoa" id="CJA34362.1">
    <property type="protein sequence ID" value="CJA34362.1"/>
    <property type="gene ID" value="WBGene00210209"/>
</dbReference>
<sequence>MDGRMDGCSSSVCSPPSHFSFHLSLFVPQLLSLDANAYAYDYDVAPSPPPPPALFAASLTGPYPFIYYFRVYGVVGVCTSFLFAPPPAQQVGNFLLCAKCSKEREREREGEHID</sequence>
<reference evidence="1" key="2">
    <citation type="submission" date="2022-06" db="UniProtKB">
        <authorList>
            <consortium name="EnsemblMetazoa"/>
        </authorList>
    </citation>
    <scope>IDENTIFICATION</scope>
    <source>
        <strain evidence="1">DF5081</strain>
    </source>
</reference>
<evidence type="ECO:0000313" key="2">
    <source>
        <dbReference type="Proteomes" id="UP000005237"/>
    </source>
</evidence>
<organism evidence="1 2">
    <name type="scientific">Caenorhabditis japonica</name>
    <dbReference type="NCBI Taxonomy" id="281687"/>
    <lineage>
        <taxon>Eukaryota</taxon>
        <taxon>Metazoa</taxon>
        <taxon>Ecdysozoa</taxon>
        <taxon>Nematoda</taxon>
        <taxon>Chromadorea</taxon>
        <taxon>Rhabditida</taxon>
        <taxon>Rhabditina</taxon>
        <taxon>Rhabditomorpha</taxon>
        <taxon>Rhabditoidea</taxon>
        <taxon>Rhabditidae</taxon>
        <taxon>Peloderinae</taxon>
        <taxon>Caenorhabditis</taxon>
    </lineage>
</organism>
<accession>A0A8R1EGC1</accession>
<proteinExistence type="predicted"/>
<reference evidence="2" key="1">
    <citation type="submission" date="2010-08" db="EMBL/GenBank/DDBJ databases">
        <authorList>
            <consortium name="Caenorhabditis japonica Sequencing Consortium"/>
            <person name="Wilson R.K."/>
        </authorList>
    </citation>
    <scope>NUCLEOTIDE SEQUENCE [LARGE SCALE GENOMIC DNA]</scope>
    <source>
        <strain evidence="2">DF5081</strain>
    </source>
</reference>